<evidence type="ECO:0000313" key="7">
    <source>
        <dbReference type="Proteomes" id="UP001519460"/>
    </source>
</evidence>
<comment type="caution">
    <text evidence="6">The sequence shown here is derived from an EMBL/GenBank/DDBJ whole genome shotgun (WGS) entry which is preliminary data.</text>
</comment>
<feature type="signal peptide" evidence="4">
    <location>
        <begin position="1"/>
        <end position="17"/>
    </location>
</feature>
<feature type="domain" description="CUB" evidence="5">
    <location>
        <begin position="25"/>
        <end position="139"/>
    </location>
</feature>
<dbReference type="InterPro" id="IPR035914">
    <property type="entry name" value="Sperma_CUB_dom_sf"/>
</dbReference>
<feature type="domain" description="CUB" evidence="5">
    <location>
        <begin position="142"/>
        <end position="215"/>
    </location>
</feature>
<dbReference type="InterPro" id="IPR000859">
    <property type="entry name" value="CUB_dom"/>
</dbReference>
<gene>
    <name evidence="6" type="ORF">BaRGS_00028091</name>
</gene>
<feature type="chain" id="PRO_5044791874" description="CUB domain-containing protein" evidence="4">
    <location>
        <begin position="18"/>
        <end position="215"/>
    </location>
</feature>
<dbReference type="SUPFAM" id="SSF49854">
    <property type="entry name" value="Spermadhesin, CUB domain"/>
    <property type="match status" value="2"/>
</dbReference>
<dbReference type="Pfam" id="PF00431">
    <property type="entry name" value="CUB"/>
    <property type="match status" value="2"/>
</dbReference>
<dbReference type="PROSITE" id="PS01180">
    <property type="entry name" value="CUB"/>
    <property type="match status" value="2"/>
</dbReference>
<keyword evidence="7" id="KW-1185">Reference proteome</keyword>
<feature type="non-terminal residue" evidence="6">
    <location>
        <position position="215"/>
    </location>
</feature>
<dbReference type="Proteomes" id="UP001519460">
    <property type="component" value="Unassembled WGS sequence"/>
</dbReference>
<dbReference type="PANTHER" id="PTHR24251">
    <property type="entry name" value="OVOCHYMASE-RELATED"/>
    <property type="match status" value="1"/>
</dbReference>
<keyword evidence="4" id="KW-0732">Signal</keyword>
<keyword evidence="2" id="KW-1015">Disulfide bond</keyword>
<keyword evidence="1" id="KW-0677">Repeat</keyword>
<dbReference type="PANTHER" id="PTHR24251:SF37">
    <property type="entry name" value="CUB DOMAIN-CONTAINING PROTEIN"/>
    <property type="match status" value="1"/>
</dbReference>
<dbReference type="Gene3D" id="2.60.120.290">
    <property type="entry name" value="Spermadhesin, CUB domain"/>
    <property type="match status" value="2"/>
</dbReference>
<evidence type="ECO:0000256" key="2">
    <source>
        <dbReference type="ARBA" id="ARBA00023157"/>
    </source>
</evidence>
<dbReference type="CDD" id="cd00041">
    <property type="entry name" value="CUB"/>
    <property type="match status" value="2"/>
</dbReference>
<evidence type="ECO:0000256" key="4">
    <source>
        <dbReference type="SAM" id="SignalP"/>
    </source>
</evidence>
<evidence type="ECO:0000259" key="5">
    <source>
        <dbReference type="PROSITE" id="PS01180"/>
    </source>
</evidence>
<proteinExistence type="predicted"/>
<evidence type="ECO:0000256" key="3">
    <source>
        <dbReference type="PROSITE-ProRule" id="PRU00059"/>
    </source>
</evidence>
<name>A0ABD0K011_9CAEN</name>
<protein>
    <recommendedName>
        <fullName evidence="5">CUB domain-containing protein</fullName>
    </recommendedName>
</protein>
<organism evidence="6 7">
    <name type="scientific">Batillaria attramentaria</name>
    <dbReference type="NCBI Taxonomy" id="370345"/>
    <lineage>
        <taxon>Eukaryota</taxon>
        <taxon>Metazoa</taxon>
        <taxon>Spiralia</taxon>
        <taxon>Lophotrochozoa</taxon>
        <taxon>Mollusca</taxon>
        <taxon>Gastropoda</taxon>
        <taxon>Caenogastropoda</taxon>
        <taxon>Sorbeoconcha</taxon>
        <taxon>Cerithioidea</taxon>
        <taxon>Batillariidae</taxon>
        <taxon>Batillaria</taxon>
    </lineage>
</organism>
<dbReference type="EMBL" id="JACVVK020000277">
    <property type="protein sequence ID" value="KAK7480619.1"/>
    <property type="molecule type" value="Genomic_DNA"/>
</dbReference>
<accession>A0ABD0K011</accession>
<reference evidence="6 7" key="1">
    <citation type="journal article" date="2023" name="Sci. Data">
        <title>Genome assembly of the Korean intertidal mud-creeper Batillaria attramentaria.</title>
        <authorList>
            <person name="Patra A.K."/>
            <person name="Ho P.T."/>
            <person name="Jun S."/>
            <person name="Lee S.J."/>
            <person name="Kim Y."/>
            <person name="Won Y.J."/>
        </authorList>
    </citation>
    <scope>NUCLEOTIDE SEQUENCE [LARGE SCALE GENOMIC DNA]</scope>
    <source>
        <strain evidence="6">Wonlab-2016</strain>
    </source>
</reference>
<sequence>MHGRQLVFLLMLSVARGQVNMDFDSVTRFFDEAGTLASNNYPDGYMVNFLETFVINPPGFESVCLEFTDFSINTASFQADHVAVFDGCRSDTDDTLLGRFTGTTPPTGVVCSSSNLLTVVFRSNTRDVAAGFNASWTAVNGPSPLLTGETGMFTSPNYPGNYPNFAAATYVICVPDNCQGIQLDFTDFDVERFGGLGAADALIVYNGTVQDSILG</sequence>
<dbReference type="SMART" id="SM00042">
    <property type="entry name" value="CUB"/>
    <property type="match status" value="1"/>
</dbReference>
<evidence type="ECO:0000256" key="1">
    <source>
        <dbReference type="ARBA" id="ARBA00022737"/>
    </source>
</evidence>
<comment type="caution">
    <text evidence="3">Lacks conserved residue(s) required for the propagation of feature annotation.</text>
</comment>
<dbReference type="AlphaFoldDB" id="A0ABD0K011"/>
<evidence type="ECO:0000313" key="6">
    <source>
        <dbReference type="EMBL" id="KAK7480619.1"/>
    </source>
</evidence>